<dbReference type="GO" id="GO:0015035">
    <property type="term" value="F:protein-disulfide reductase activity"/>
    <property type="evidence" value="ECO:0007669"/>
    <property type="project" value="TreeGrafter"/>
</dbReference>
<dbReference type="InterPro" id="IPR036249">
    <property type="entry name" value="Thioredoxin-like_sf"/>
</dbReference>
<dbReference type="CDD" id="cd02947">
    <property type="entry name" value="TRX_family"/>
    <property type="match status" value="1"/>
</dbReference>
<dbReference type="PATRIC" id="fig|1618345.3.peg.313"/>
<dbReference type="GO" id="GO:0045454">
    <property type="term" value="P:cell redox homeostasis"/>
    <property type="evidence" value="ECO:0007669"/>
    <property type="project" value="TreeGrafter"/>
</dbReference>
<dbReference type="PANTHER" id="PTHR45663:SF11">
    <property type="entry name" value="GEO12009P1"/>
    <property type="match status" value="1"/>
</dbReference>
<dbReference type="GO" id="GO:0005829">
    <property type="term" value="C:cytosol"/>
    <property type="evidence" value="ECO:0007669"/>
    <property type="project" value="TreeGrafter"/>
</dbReference>
<accession>A0A0G0LV71</accession>
<dbReference type="AlphaFoldDB" id="A0A0G0LV71"/>
<evidence type="ECO:0000256" key="1">
    <source>
        <dbReference type="SAM" id="Phobius"/>
    </source>
</evidence>
<dbReference type="STRING" id="1618345.UT18_C0006G0025"/>
<proteinExistence type="predicted"/>
<dbReference type="PROSITE" id="PS51352">
    <property type="entry name" value="THIOREDOXIN_2"/>
    <property type="match status" value="1"/>
</dbReference>
<evidence type="ECO:0000313" key="4">
    <source>
        <dbReference type="Proteomes" id="UP000034207"/>
    </source>
</evidence>
<dbReference type="EMBL" id="LBVV01000006">
    <property type="protein sequence ID" value="KKQ94927.1"/>
    <property type="molecule type" value="Genomic_DNA"/>
</dbReference>
<evidence type="ECO:0000313" key="3">
    <source>
        <dbReference type="EMBL" id="KKQ94927.1"/>
    </source>
</evidence>
<organism evidence="3 4">
    <name type="scientific">candidate division CPR2 bacterium GW2011_GWC2_39_10</name>
    <dbReference type="NCBI Taxonomy" id="1618345"/>
    <lineage>
        <taxon>Bacteria</taxon>
        <taxon>Bacteria division CPR2</taxon>
    </lineage>
</organism>
<feature type="domain" description="Thioredoxin" evidence="2">
    <location>
        <begin position="42"/>
        <end position="165"/>
    </location>
</feature>
<protein>
    <submittedName>
        <fullName evidence="3">Thioredoxin</fullName>
    </submittedName>
</protein>
<gene>
    <name evidence="3" type="ORF">UT18_C0006G0025</name>
</gene>
<dbReference type="InterPro" id="IPR013766">
    <property type="entry name" value="Thioredoxin_domain"/>
</dbReference>
<dbReference type="Gene3D" id="3.40.30.10">
    <property type="entry name" value="Glutaredoxin"/>
    <property type="match status" value="1"/>
</dbReference>
<evidence type="ECO:0000259" key="2">
    <source>
        <dbReference type="PROSITE" id="PS51352"/>
    </source>
</evidence>
<keyword evidence="1" id="KW-0472">Membrane</keyword>
<keyword evidence="1" id="KW-0812">Transmembrane</keyword>
<name>A0A0G0LV71_UNCC2</name>
<reference evidence="3 4" key="1">
    <citation type="journal article" date="2015" name="Nature">
        <title>rRNA introns, odd ribosomes, and small enigmatic genomes across a large radiation of phyla.</title>
        <authorList>
            <person name="Brown C.T."/>
            <person name="Hug L.A."/>
            <person name="Thomas B.C."/>
            <person name="Sharon I."/>
            <person name="Castelle C.J."/>
            <person name="Singh A."/>
            <person name="Wilkins M.J."/>
            <person name="Williams K.H."/>
            <person name="Banfield J.F."/>
        </authorList>
    </citation>
    <scope>NUCLEOTIDE SEQUENCE [LARGE SCALE GENOMIC DNA]</scope>
</reference>
<feature type="transmembrane region" description="Helical" evidence="1">
    <location>
        <begin position="7"/>
        <end position="24"/>
    </location>
</feature>
<sequence length="165" mass="18177">MKESKNVFFAVAVVAVVFGIGIFVNQSGNQGEVKSAEDQNNQAAVETEPETAADKLGPNEIKLTKDNFDKEVLKSDKLVMVDFYLSSCPHCQTVAPIVTDFANSYKDKVKVGKFRVSDAREIATTYNIEGVPTFIFFKAGKEVDRKSGSDGTVDTFKKMADKYLK</sequence>
<dbReference type="Proteomes" id="UP000034207">
    <property type="component" value="Unassembled WGS sequence"/>
</dbReference>
<comment type="caution">
    <text evidence="3">The sequence shown here is derived from an EMBL/GenBank/DDBJ whole genome shotgun (WGS) entry which is preliminary data.</text>
</comment>
<keyword evidence="1" id="KW-1133">Transmembrane helix</keyword>
<dbReference type="SUPFAM" id="SSF52833">
    <property type="entry name" value="Thioredoxin-like"/>
    <property type="match status" value="1"/>
</dbReference>
<dbReference type="Pfam" id="PF00085">
    <property type="entry name" value="Thioredoxin"/>
    <property type="match status" value="1"/>
</dbReference>
<dbReference type="PANTHER" id="PTHR45663">
    <property type="entry name" value="GEO12009P1"/>
    <property type="match status" value="1"/>
</dbReference>